<geneLocation type="plasmid" evidence="2">
    <name>p707804-1FII</name>
</geneLocation>
<reference evidence="2" key="1">
    <citation type="submission" date="2018-09" db="EMBL/GenBank/DDBJ databases">
        <authorList>
            <person name="Yuan Q."/>
            <person name="Jiang X."/>
            <person name="Jing Y."/>
            <person name="Cheng Q."/>
            <person name="Zhou D."/>
        </authorList>
    </citation>
    <scope>NUCLEOTIDE SEQUENCE</scope>
    <source>
        <strain evidence="2">150707804</strain>
        <plasmid evidence="2">p707804-1FII</plasmid>
    </source>
</reference>
<evidence type="ECO:0000256" key="1">
    <source>
        <dbReference type="SAM" id="Phobius"/>
    </source>
</evidence>
<feature type="transmembrane region" description="Helical" evidence="1">
    <location>
        <begin position="71"/>
        <end position="90"/>
    </location>
</feature>
<sequence>MRKSDRARRNMDVDMYNWNLVVIALFGLTYFPFLWLIGMRTSAKEILFKNQFYEIDPRALIPKWAQISTQLFFYAHYCFFLIPLSMISWLHGLAAFGAGVLMFVLTPLLSCSYPAIFKRNAMRVYKNDPNAGRQLIKILRAANWR</sequence>
<name>A0A482M1M8_9ENTR</name>
<keyword evidence="1" id="KW-0812">Transmembrane</keyword>
<protein>
    <submittedName>
        <fullName evidence="2">Uncharacterized protein</fullName>
    </submittedName>
</protein>
<keyword evidence="1" id="KW-1133">Transmembrane helix</keyword>
<proteinExistence type="predicted"/>
<feature type="transmembrane region" description="Helical" evidence="1">
    <location>
        <begin position="96"/>
        <end position="116"/>
    </location>
</feature>
<keyword evidence="1" id="KW-0472">Membrane</keyword>
<dbReference type="AlphaFoldDB" id="A0A482M1M8"/>
<organism evidence="2">
    <name type="scientific">Leclercia adecarboxylata</name>
    <dbReference type="NCBI Taxonomy" id="83655"/>
    <lineage>
        <taxon>Bacteria</taxon>
        <taxon>Pseudomonadati</taxon>
        <taxon>Pseudomonadota</taxon>
        <taxon>Gammaproteobacteria</taxon>
        <taxon>Enterobacterales</taxon>
        <taxon>Enterobacteriaceae</taxon>
        <taxon>Leclercia</taxon>
    </lineage>
</organism>
<feature type="transmembrane region" description="Helical" evidence="1">
    <location>
        <begin position="20"/>
        <end position="39"/>
    </location>
</feature>
<dbReference type="EMBL" id="MH909330">
    <property type="protein sequence ID" value="QBQ66633.1"/>
    <property type="molecule type" value="Genomic_DNA"/>
</dbReference>
<evidence type="ECO:0000313" key="2">
    <source>
        <dbReference type="EMBL" id="QBQ66633.1"/>
    </source>
</evidence>
<keyword evidence="2" id="KW-0614">Plasmid</keyword>
<accession>A0A482M1M8</accession>